<gene>
    <name evidence="2" type="ORF">K7X08_031930</name>
</gene>
<dbReference type="OrthoDB" id="1293144at2759"/>
<keyword evidence="3" id="KW-1185">Reference proteome</keyword>
<feature type="region of interest" description="Disordered" evidence="1">
    <location>
        <begin position="220"/>
        <end position="296"/>
    </location>
</feature>
<feature type="compositionally biased region" description="Polar residues" evidence="1">
    <location>
        <begin position="40"/>
        <end position="49"/>
    </location>
</feature>
<dbReference type="Proteomes" id="UP001152561">
    <property type="component" value="Unassembled WGS sequence"/>
</dbReference>
<dbReference type="AlphaFoldDB" id="A0A9Q1RJS4"/>
<name>A0A9Q1RJS4_9SOLA</name>
<evidence type="ECO:0000313" key="2">
    <source>
        <dbReference type="EMBL" id="KAJ8563478.1"/>
    </source>
</evidence>
<comment type="caution">
    <text evidence="2">The sequence shown here is derived from an EMBL/GenBank/DDBJ whole genome shotgun (WGS) entry which is preliminary data.</text>
</comment>
<reference evidence="3" key="1">
    <citation type="journal article" date="2023" name="Proc. Natl. Acad. Sci. U.S.A.">
        <title>Genomic and structural basis for evolution of tropane alkaloid biosynthesis.</title>
        <authorList>
            <person name="Wanga Y.-J."/>
            <person name="Taina T."/>
            <person name="Yua J.-Y."/>
            <person name="Lia J."/>
            <person name="Xua B."/>
            <person name="Chenc J."/>
            <person name="D'Auriad J.C."/>
            <person name="Huanga J.-P."/>
            <person name="Huanga S.-X."/>
        </authorList>
    </citation>
    <scope>NUCLEOTIDE SEQUENCE [LARGE SCALE GENOMIC DNA]</scope>
    <source>
        <strain evidence="3">cv. KIB-2019</strain>
    </source>
</reference>
<evidence type="ECO:0000256" key="1">
    <source>
        <dbReference type="SAM" id="MobiDB-lite"/>
    </source>
</evidence>
<feature type="region of interest" description="Disordered" evidence="1">
    <location>
        <begin position="32"/>
        <end position="56"/>
    </location>
</feature>
<organism evidence="2 3">
    <name type="scientific">Anisodus acutangulus</name>
    <dbReference type="NCBI Taxonomy" id="402998"/>
    <lineage>
        <taxon>Eukaryota</taxon>
        <taxon>Viridiplantae</taxon>
        <taxon>Streptophyta</taxon>
        <taxon>Embryophyta</taxon>
        <taxon>Tracheophyta</taxon>
        <taxon>Spermatophyta</taxon>
        <taxon>Magnoliopsida</taxon>
        <taxon>eudicotyledons</taxon>
        <taxon>Gunneridae</taxon>
        <taxon>Pentapetalae</taxon>
        <taxon>asterids</taxon>
        <taxon>lamiids</taxon>
        <taxon>Solanales</taxon>
        <taxon>Solanaceae</taxon>
        <taxon>Solanoideae</taxon>
        <taxon>Hyoscyameae</taxon>
        <taxon>Anisodus</taxon>
    </lineage>
</organism>
<accession>A0A9Q1RJS4</accession>
<dbReference type="EMBL" id="JAJAGQ010000005">
    <property type="protein sequence ID" value="KAJ8563478.1"/>
    <property type="molecule type" value="Genomic_DNA"/>
</dbReference>
<feature type="compositionally biased region" description="Polar residues" evidence="1">
    <location>
        <begin position="244"/>
        <end position="254"/>
    </location>
</feature>
<proteinExistence type="predicted"/>
<evidence type="ECO:0000313" key="3">
    <source>
        <dbReference type="Proteomes" id="UP001152561"/>
    </source>
</evidence>
<protein>
    <submittedName>
        <fullName evidence="2">Uncharacterized protein</fullName>
    </submittedName>
</protein>
<feature type="region of interest" description="Disordered" evidence="1">
    <location>
        <begin position="172"/>
        <end position="202"/>
    </location>
</feature>
<sequence length="337" mass="35899">MVHFLLQLQWISRSETTGIANLRTFSNNDTIIESEPQLRPPQTTNTTPLPSEDIEEEEEKEVEKEEYNEDVNLPWKLLGGWQINTRIMSLEKEIAEFNRQIADQKIAQKNAGFHKRKIDETECLLEGGGTGGHNYGYSMSPQVLHGPVAGSINGNVVGSLAGPVGGVAMGGPGAGISPSPQGGSYAGGHGGSRVDSIPGQIGSHAGQLYGSCGNAYRPTPYMESSKGLSNTIPGDSNRPPPQLEVSSGLPNTIPGNAYRPRPPPYLEGSTGLPNTTPPPHQFANTVPAAELSQSSGSEAVDAPAEIVLRWQDITFSLVSISVVYKASLEVISQSQKC</sequence>